<dbReference type="Pfam" id="PF03729">
    <property type="entry name" value="DUF308"/>
    <property type="match status" value="2"/>
</dbReference>
<organism evidence="2 3">
    <name type="scientific">Streptomyces polyrhachis</name>
    <dbReference type="NCBI Taxonomy" id="1282885"/>
    <lineage>
        <taxon>Bacteria</taxon>
        <taxon>Bacillati</taxon>
        <taxon>Actinomycetota</taxon>
        <taxon>Actinomycetes</taxon>
        <taxon>Kitasatosporales</taxon>
        <taxon>Streptomycetaceae</taxon>
        <taxon>Streptomyces</taxon>
    </lineage>
</organism>
<gene>
    <name evidence="2" type="ORF">ACFQLX_09025</name>
</gene>
<name>A0ABW2GHK3_9ACTN</name>
<feature type="transmembrane region" description="Helical" evidence="1">
    <location>
        <begin position="51"/>
        <end position="74"/>
    </location>
</feature>
<sequence>MSDTTTASSASRPDEGVVHTLARKAWQSVLVLGILALVLGVMILAWPGATLLVAAVVFGVYLLFAGILQIMAAFGTHVSTGLRVMAFISGALCILLGLFCFRSETRSLLLLALWIGIGWLFQGIAQVVAAISDKDMPARGWQGFMGVVSALAGVVLMVSPFESLAVLTVVTGCILIVLGIVQIFTGFSLRKQVKPVPHGI</sequence>
<feature type="transmembrane region" description="Helical" evidence="1">
    <location>
        <begin position="80"/>
        <end position="101"/>
    </location>
</feature>
<feature type="transmembrane region" description="Helical" evidence="1">
    <location>
        <begin position="141"/>
        <end position="158"/>
    </location>
</feature>
<keyword evidence="1" id="KW-0812">Transmembrane</keyword>
<keyword evidence="1" id="KW-1133">Transmembrane helix</keyword>
<dbReference type="RefSeq" id="WP_386413630.1">
    <property type="nucleotide sequence ID" value="NZ_JBHSZO010000010.1"/>
</dbReference>
<evidence type="ECO:0000313" key="2">
    <source>
        <dbReference type="EMBL" id="MFC7218307.1"/>
    </source>
</evidence>
<dbReference type="EMBL" id="JBHSZO010000010">
    <property type="protein sequence ID" value="MFC7218307.1"/>
    <property type="molecule type" value="Genomic_DNA"/>
</dbReference>
<accession>A0ABW2GHK3</accession>
<reference evidence="3" key="1">
    <citation type="journal article" date="2019" name="Int. J. Syst. Evol. Microbiol.">
        <title>The Global Catalogue of Microorganisms (GCM) 10K type strain sequencing project: providing services to taxonomists for standard genome sequencing and annotation.</title>
        <authorList>
            <consortium name="The Broad Institute Genomics Platform"/>
            <consortium name="The Broad Institute Genome Sequencing Center for Infectious Disease"/>
            <person name="Wu L."/>
            <person name="Ma J."/>
        </authorList>
    </citation>
    <scope>NUCLEOTIDE SEQUENCE [LARGE SCALE GENOMIC DNA]</scope>
    <source>
        <strain evidence="3">CGMCC 1.13681</strain>
    </source>
</reference>
<feature type="transmembrane region" description="Helical" evidence="1">
    <location>
        <begin position="165"/>
        <end position="187"/>
    </location>
</feature>
<dbReference type="PANTHER" id="PTHR34989">
    <property type="entry name" value="PROTEIN HDED"/>
    <property type="match status" value="1"/>
</dbReference>
<evidence type="ECO:0000313" key="3">
    <source>
        <dbReference type="Proteomes" id="UP001596413"/>
    </source>
</evidence>
<dbReference type="Proteomes" id="UP001596413">
    <property type="component" value="Unassembled WGS sequence"/>
</dbReference>
<evidence type="ECO:0000256" key="1">
    <source>
        <dbReference type="SAM" id="Phobius"/>
    </source>
</evidence>
<keyword evidence="1" id="KW-0472">Membrane</keyword>
<dbReference type="InterPro" id="IPR052712">
    <property type="entry name" value="Acid_resist_chaperone_HdeD"/>
</dbReference>
<feature type="transmembrane region" description="Helical" evidence="1">
    <location>
        <begin position="108"/>
        <end position="129"/>
    </location>
</feature>
<feature type="transmembrane region" description="Helical" evidence="1">
    <location>
        <begin position="25"/>
        <end position="44"/>
    </location>
</feature>
<proteinExistence type="predicted"/>
<dbReference type="PANTHER" id="PTHR34989:SF1">
    <property type="entry name" value="PROTEIN HDED"/>
    <property type="match status" value="1"/>
</dbReference>
<protein>
    <submittedName>
        <fullName evidence="2">HdeD family acid-resistance protein</fullName>
    </submittedName>
</protein>
<dbReference type="InterPro" id="IPR005325">
    <property type="entry name" value="DUF308_memb"/>
</dbReference>
<comment type="caution">
    <text evidence="2">The sequence shown here is derived from an EMBL/GenBank/DDBJ whole genome shotgun (WGS) entry which is preliminary data.</text>
</comment>
<keyword evidence="3" id="KW-1185">Reference proteome</keyword>